<organism evidence="1 2">
    <name type="scientific">Zygotorulaspora mrakii</name>
    <name type="common">Zygosaccharomyces mrakii</name>
    <dbReference type="NCBI Taxonomy" id="42260"/>
    <lineage>
        <taxon>Eukaryota</taxon>
        <taxon>Fungi</taxon>
        <taxon>Dikarya</taxon>
        <taxon>Ascomycota</taxon>
        <taxon>Saccharomycotina</taxon>
        <taxon>Saccharomycetes</taxon>
        <taxon>Saccharomycetales</taxon>
        <taxon>Saccharomycetaceae</taxon>
        <taxon>Zygotorulaspora</taxon>
    </lineage>
</organism>
<proteinExistence type="predicted"/>
<evidence type="ECO:0000313" key="1">
    <source>
        <dbReference type="EMBL" id="QLG70692.1"/>
    </source>
</evidence>
<dbReference type="GeneID" id="59234328"/>
<accession>A0A7H9AYP6</accession>
<gene>
    <name evidence="1" type="ORF">HG535_0A06340</name>
</gene>
<sequence length="272" mass="31802">MRAPPPPRRSRVRFFTVYVSRLRQFCTLYKIKKRWKLHKLHTVERRGYTIVSPLSAIRADDMVNLPTGLQNKSHKKKPLLIASFPRGCSRSPRVKLLQRNRLSKIFLSRRKYNLKYFDVTGIKEKNCSSRQSCSSYHCAHVVRTIKKVTSKNADVRVIFHDNNTIKSHNLPINTENIDSPQLLEFGPHQSIRIKNYSTLDRKNRQGLLLVDETVKHNISTPRTCSPTITRYFEEERMPKVTYKKPTPRSFILLTKFKDLTIISHSIKINSSE</sequence>
<protein>
    <submittedName>
        <fullName evidence="1">Uncharacterized protein</fullName>
    </submittedName>
</protein>
<dbReference type="OrthoDB" id="4058291at2759"/>
<dbReference type="RefSeq" id="XP_037142420.1">
    <property type="nucleotide sequence ID" value="XM_037286525.1"/>
</dbReference>
<reference evidence="1 2" key="1">
    <citation type="submission" date="2020-07" db="EMBL/GenBank/DDBJ databases">
        <title>The yeast mating-type switching endonuclease HO is a domesticated member of an unorthodox homing genetic element family.</title>
        <authorList>
            <person name="Coughlan A.Y."/>
            <person name="Lombardi L."/>
            <person name="Braun-Galleani S."/>
            <person name="Martos A.R."/>
            <person name="Galeote V."/>
            <person name="Bigey F."/>
            <person name="Dequin S."/>
            <person name="Byrne K.P."/>
            <person name="Wolfe K.H."/>
        </authorList>
    </citation>
    <scope>NUCLEOTIDE SEQUENCE [LARGE SCALE GENOMIC DNA]</scope>
    <source>
        <strain evidence="1 2">NRRL Y-6702</strain>
    </source>
</reference>
<name>A0A7H9AYP6_ZYGMR</name>
<dbReference type="AlphaFoldDB" id="A0A7H9AYP6"/>
<dbReference type="Proteomes" id="UP000509704">
    <property type="component" value="Chromosome 1"/>
</dbReference>
<evidence type="ECO:0000313" key="2">
    <source>
        <dbReference type="Proteomes" id="UP000509704"/>
    </source>
</evidence>
<keyword evidence="2" id="KW-1185">Reference proteome</keyword>
<dbReference type="EMBL" id="CP058604">
    <property type="protein sequence ID" value="QLG70692.1"/>
    <property type="molecule type" value="Genomic_DNA"/>
</dbReference>
<dbReference type="KEGG" id="zmk:HG535_0A06340"/>